<comment type="caution">
    <text evidence="1">The sequence shown here is derived from an EMBL/GenBank/DDBJ whole genome shotgun (WGS) entry which is preliminary data.</text>
</comment>
<protein>
    <submittedName>
        <fullName evidence="1">Uncharacterized protein</fullName>
    </submittedName>
</protein>
<proteinExistence type="predicted"/>
<reference evidence="1 2" key="1">
    <citation type="journal article" date="2020" name="Phytopathology">
        <title>Genome Sequence Resources of Colletotrichum truncatum, C. plurivorum, C. musicola, and C. sojae: Four Species Pathogenic to Soybean (Glycine max).</title>
        <authorList>
            <person name="Rogerio F."/>
            <person name="Boufleur T.R."/>
            <person name="Ciampi-Guillardi M."/>
            <person name="Sukno S.A."/>
            <person name="Thon M.R."/>
            <person name="Massola Junior N.S."/>
            <person name="Baroncelli R."/>
        </authorList>
    </citation>
    <scope>NUCLEOTIDE SEQUENCE [LARGE SCALE GENOMIC DNA]</scope>
    <source>
        <strain evidence="1 2">LFN0009</strain>
    </source>
</reference>
<sequence length="109" mass="12330">MVSSLEDKKQQDYQTYSYAGTADDFDELESLSYVNHLEPVFDVVSTVPSEYYSYTMNVEQTQPQDYLVKEGHHTKSSINPKGIHKTPIGLGSAVVPAYLRMESLDNLTF</sequence>
<dbReference type="AlphaFoldDB" id="A0A8H6JBH3"/>
<dbReference type="Proteomes" id="UP000652219">
    <property type="component" value="Unassembled WGS sequence"/>
</dbReference>
<gene>
    <name evidence="1" type="ORF">CSOJ01_06733</name>
</gene>
<name>A0A8H6JBH3_9PEZI</name>
<accession>A0A8H6JBH3</accession>
<organism evidence="1 2">
    <name type="scientific">Colletotrichum sojae</name>
    <dbReference type="NCBI Taxonomy" id="2175907"/>
    <lineage>
        <taxon>Eukaryota</taxon>
        <taxon>Fungi</taxon>
        <taxon>Dikarya</taxon>
        <taxon>Ascomycota</taxon>
        <taxon>Pezizomycotina</taxon>
        <taxon>Sordariomycetes</taxon>
        <taxon>Hypocreomycetidae</taxon>
        <taxon>Glomerellales</taxon>
        <taxon>Glomerellaceae</taxon>
        <taxon>Colletotrichum</taxon>
        <taxon>Colletotrichum orchidearum species complex</taxon>
    </lineage>
</organism>
<evidence type="ECO:0000313" key="1">
    <source>
        <dbReference type="EMBL" id="KAF6809678.1"/>
    </source>
</evidence>
<dbReference type="EMBL" id="WIGN01000097">
    <property type="protein sequence ID" value="KAF6809678.1"/>
    <property type="molecule type" value="Genomic_DNA"/>
</dbReference>
<evidence type="ECO:0000313" key="2">
    <source>
        <dbReference type="Proteomes" id="UP000652219"/>
    </source>
</evidence>
<keyword evidence="2" id="KW-1185">Reference proteome</keyword>